<reference evidence="2" key="2">
    <citation type="submission" date="2017-06" db="EMBL/GenBank/DDBJ databases">
        <title>WGS assembly of Brachypodium distachyon.</title>
        <authorList>
            <consortium name="The International Brachypodium Initiative"/>
            <person name="Lucas S."/>
            <person name="Harmon-Smith M."/>
            <person name="Lail K."/>
            <person name="Tice H."/>
            <person name="Grimwood J."/>
            <person name="Bruce D."/>
            <person name="Barry K."/>
            <person name="Shu S."/>
            <person name="Lindquist E."/>
            <person name="Wang M."/>
            <person name="Pitluck S."/>
            <person name="Vogel J.P."/>
            <person name="Garvin D.F."/>
            <person name="Mockler T.C."/>
            <person name="Schmutz J."/>
            <person name="Rokhsar D."/>
            <person name="Bevan M.W."/>
        </authorList>
    </citation>
    <scope>NUCLEOTIDE SEQUENCE</scope>
    <source>
        <strain evidence="2">Bd21</strain>
    </source>
</reference>
<evidence type="ECO:0000313" key="4">
    <source>
        <dbReference type="Proteomes" id="UP000008810"/>
    </source>
</evidence>
<dbReference type="ExpressionAtlas" id="A0A2K2CXT9">
    <property type="expression patterns" value="baseline"/>
</dbReference>
<dbReference type="RefSeq" id="XP_010234441.2">
    <property type="nucleotide sequence ID" value="XM_010236139.3"/>
</dbReference>
<dbReference type="Pfam" id="PF13456">
    <property type="entry name" value="RVT_3"/>
    <property type="match status" value="1"/>
</dbReference>
<dbReference type="GO" id="GO:0004523">
    <property type="term" value="F:RNA-DNA hybrid ribonuclease activity"/>
    <property type="evidence" value="ECO:0007669"/>
    <property type="project" value="InterPro"/>
</dbReference>
<sequence>MWFPRIAAHKMSSINGLNTRVYRGSDVRSDRNDCSVHSDSDYCPFEDEGEHAAANAGGPAACDFDGYSSEDYSETDLIIDNISDLGKGSHGQSEGPLQVVDLDGLNNQENINLQCEKNQSYEEMIQEHVLKPCQPPRCAVPRVVQKWTPQLAGKVSFNVDVVVFSANSSSDIGVMVREHLGHRLMPCRQSFEDTTSAELAEAQALRCAMVLAREENFHNILVQIICS</sequence>
<feature type="domain" description="RNase H type-1" evidence="1">
    <location>
        <begin position="158"/>
        <end position="223"/>
    </location>
</feature>
<gene>
    <name evidence="3" type="primary">LOC104583568</name>
    <name evidence="2" type="ORF">BRADI_3g17596v3</name>
</gene>
<dbReference type="GeneID" id="104583568"/>
<evidence type="ECO:0000313" key="2">
    <source>
        <dbReference type="EMBL" id="PNT66853.1"/>
    </source>
</evidence>
<protein>
    <recommendedName>
        <fullName evidence="1">RNase H type-1 domain-containing protein</fullName>
    </recommendedName>
</protein>
<accession>A0A2K2CXT9</accession>
<proteinExistence type="predicted"/>
<reference evidence="2 3" key="1">
    <citation type="journal article" date="2010" name="Nature">
        <title>Genome sequencing and analysis of the model grass Brachypodium distachyon.</title>
        <authorList>
            <consortium name="International Brachypodium Initiative"/>
        </authorList>
    </citation>
    <scope>NUCLEOTIDE SEQUENCE [LARGE SCALE GENOMIC DNA]</scope>
    <source>
        <strain evidence="2">Bd21</strain>
        <strain evidence="3">cv. Bd21</strain>
    </source>
</reference>
<name>A0A2K2CXT9_BRADI</name>
<dbReference type="AlphaFoldDB" id="A0A2K2CXT9"/>
<evidence type="ECO:0000313" key="3">
    <source>
        <dbReference type="EnsemblPlants" id="PNT66853"/>
    </source>
</evidence>
<keyword evidence="4" id="KW-1185">Reference proteome</keyword>
<dbReference type="GO" id="GO:0003676">
    <property type="term" value="F:nucleic acid binding"/>
    <property type="evidence" value="ECO:0007669"/>
    <property type="project" value="InterPro"/>
</dbReference>
<evidence type="ECO:0000259" key="1">
    <source>
        <dbReference type="Pfam" id="PF13456"/>
    </source>
</evidence>
<dbReference type="RefSeq" id="XP_024316884.1">
    <property type="nucleotide sequence ID" value="XM_024461116.1"/>
</dbReference>
<reference evidence="3" key="3">
    <citation type="submission" date="2018-08" db="UniProtKB">
        <authorList>
            <consortium name="EnsemblPlants"/>
        </authorList>
    </citation>
    <scope>IDENTIFICATION</scope>
    <source>
        <strain evidence="3">cv. Bd21</strain>
    </source>
</reference>
<dbReference type="Gramene" id="PNT66853">
    <property type="protein sequence ID" value="PNT66853"/>
    <property type="gene ID" value="BRADI_3g17596v3"/>
</dbReference>
<dbReference type="EnsemblPlants" id="PNT66853">
    <property type="protein sequence ID" value="PNT66853"/>
    <property type="gene ID" value="BRADI_3g17596v3"/>
</dbReference>
<dbReference type="EMBL" id="CM000882">
    <property type="protein sequence ID" value="PNT66853.1"/>
    <property type="molecule type" value="Genomic_DNA"/>
</dbReference>
<dbReference type="Proteomes" id="UP000008810">
    <property type="component" value="Chromosome 3"/>
</dbReference>
<organism evidence="2">
    <name type="scientific">Brachypodium distachyon</name>
    <name type="common">Purple false brome</name>
    <name type="synonym">Trachynia distachya</name>
    <dbReference type="NCBI Taxonomy" id="15368"/>
    <lineage>
        <taxon>Eukaryota</taxon>
        <taxon>Viridiplantae</taxon>
        <taxon>Streptophyta</taxon>
        <taxon>Embryophyta</taxon>
        <taxon>Tracheophyta</taxon>
        <taxon>Spermatophyta</taxon>
        <taxon>Magnoliopsida</taxon>
        <taxon>Liliopsida</taxon>
        <taxon>Poales</taxon>
        <taxon>Poaceae</taxon>
        <taxon>BOP clade</taxon>
        <taxon>Pooideae</taxon>
        <taxon>Stipodae</taxon>
        <taxon>Brachypodieae</taxon>
        <taxon>Brachypodium</taxon>
    </lineage>
</organism>
<dbReference type="InterPro" id="IPR002156">
    <property type="entry name" value="RNaseH_domain"/>
</dbReference>